<keyword evidence="1" id="KW-0472">Membrane</keyword>
<dbReference type="AlphaFoldDB" id="A0A4V5MXR4"/>
<dbReference type="EMBL" id="SUMC01000080">
    <property type="protein sequence ID" value="TKA00749.1"/>
    <property type="molecule type" value="Genomic_DNA"/>
</dbReference>
<gene>
    <name evidence="2" type="ORF">FCI23_41950</name>
</gene>
<protein>
    <recommendedName>
        <fullName evidence="4">LPXTG cell wall anchor domain-containing protein</fullName>
    </recommendedName>
</protein>
<evidence type="ECO:0000313" key="3">
    <source>
        <dbReference type="Proteomes" id="UP000305778"/>
    </source>
</evidence>
<keyword evidence="1" id="KW-0812">Transmembrane</keyword>
<dbReference type="OrthoDB" id="9985603at2"/>
<evidence type="ECO:0000313" key="2">
    <source>
        <dbReference type="EMBL" id="TKA00749.1"/>
    </source>
</evidence>
<keyword evidence="3" id="KW-1185">Reference proteome</keyword>
<dbReference type="RefSeq" id="WP_136729340.1">
    <property type="nucleotide sequence ID" value="NZ_SUMC01000080.1"/>
</dbReference>
<reference evidence="2 3" key="1">
    <citation type="submission" date="2019-04" db="EMBL/GenBank/DDBJ databases">
        <title>Streptomyces oryziradicis sp. nov., a novel actinomycete isolated from rhizosphere soil of rice (Oryza sativa L.).</title>
        <authorList>
            <person name="Li C."/>
        </authorList>
    </citation>
    <scope>NUCLEOTIDE SEQUENCE [LARGE SCALE GENOMIC DNA]</scope>
    <source>
        <strain evidence="2 3">NEAU-C40</strain>
    </source>
</reference>
<name>A0A4V5MXR4_9ACTN</name>
<keyword evidence="1" id="KW-1133">Transmembrane helix</keyword>
<comment type="caution">
    <text evidence="2">The sequence shown here is derived from an EMBL/GenBank/DDBJ whole genome shotgun (WGS) entry which is preliminary data.</text>
</comment>
<sequence>MKYTSGIAGGTVAGGATLASTGASNTGQLLLAASIALVAGAVMTWAASTRRRRADVRVAGE</sequence>
<accession>A0A4V5MXR4</accession>
<feature type="transmembrane region" description="Helical" evidence="1">
    <location>
        <begin position="29"/>
        <end position="47"/>
    </location>
</feature>
<proteinExistence type="predicted"/>
<evidence type="ECO:0008006" key="4">
    <source>
        <dbReference type="Google" id="ProtNLM"/>
    </source>
</evidence>
<evidence type="ECO:0000256" key="1">
    <source>
        <dbReference type="SAM" id="Phobius"/>
    </source>
</evidence>
<organism evidence="2 3">
    <name type="scientific">Actinacidiphila oryziradicis</name>
    <dbReference type="NCBI Taxonomy" id="2571141"/>
    <lineage>
        <taxon>Bacteria</taxon>
        <taxon>Bacillati</taxon>
        <taxon>Actinomycetota</taxon>
        <taxon>Actinomycetes</taxon>
        <taxon>Kitasatosporales</taxon>
        <taxon>Streptomycetaceae</taxon>
        <taxon>Actinacidiphila</taxon>
    </lineage>
</organism>
<dbReference type="Proteomes" id="UP000305778">
    <property type="component" value="Unassembled WGS sequence"/>
</dbReference>